<feature type="compositionally biased region" description="Basic and acidic residues" evidence="1">
    <location>
        <begin position="49"/>
        <end position="60"/>
    </location>
</feature>
<organism evidence="2 3">
    <name type="scientific">Paecilomyces lecythidis</name>
    <dbReference type="NCBI Taxonomy" id="3004212"/>
    <lineage>
        <taxon>Eukaryota</taxon>
        <taxon>Fungi</taxon>
        <taxon>Dikarya</taxon>
        <taxon>Ascomycota</taxon>
        <taxon>Pezizomycotina</taxon>
        <taxon>Eurotiomycetes</taxon>
        <taxon>Eurotiomycetidae</taxon>
        <taxon>Eurotiales</taxon>
        <taxon>Thermoascaceae</taxon>
        <taxon>Paecilomyces</taxon>
    </lineage>
</organism>
<dbReference type="Proteomes" id="UP001583193">
    <property type="component" value="Unassembled WGS sequence"/>
</dbReference>
<feature type="region of interest" description="Disordered" evidence="1">
    <location>
        <begin position="32"/>
        <end position="238"/>
    </location>
</feature>
<accession>A0ABR3XXR6</accession>
<evidence type="ECO:0000313" key="3">
    <source>
        <dbReference type="Proteomes" id="UP001583193"/>
    </source>
</evidence>
<sequence>MTSTRSEASDEDNATLWARIKAARVRLSSETDFYRNYGFPAGSQPQENTEEHRGSLRDGEAQIQPVAIDQDSSRDSEIKDSEIPATTASDERTDKQSDICAADGEAELQPSDVDDQGPSKDSEVEVEILEVPATVVPDDAGDTRSETCPVHVEAEIPAVSTAAVPDDTSKNEPEDCTADSEHDSKTIPLLTSPHEASEKQPGACSGESECLPSPPPEVNNSPSSTHTITPQDTLSVSGPDLIQSQLHEISSAQVSAARESPALQSLPSTKQEGILIVASP</sequence>
<feature type="compositionally biased region" description="Basic and acidic residues" evidence="1">
    <location>
        <begin position="71"/>
        <end position="82"/>
    </location>
</feature>
<protein>
    <submittedName>
        <fullName evidence="2">Uncharacterized protein</fullName>
    </submittedName>
</protein>
<feature type="region of interest" description="Disordered" evidence="1">
    <location>
        <begin position="259"/>
        <end position="280"/>
    </location>
</feature>
<dbReference type="EMBL" id="JAVDPF010000009">
    <property type="protein sequence ID" value="KAL1880436.1"/>
    <property type="molecule type" value="Genomic_DNA"/>
</dbReference>
<feature type="compositionally biased region" description="Polar residues" evidence="1">
    <location>
        <begin position="225"/>
        <end position="238"/>
    </location>
</feature>
<feature type="compositionally biased region" description="Basic and acidic residues" evidence="1">
    <location>
        <begin position="167"/>
        <end position="185"/>
    </location>
</feature>
<name>A0ABR3XXR6_9EURO</name>
<comment type="caution">
    <text evidence="2">The sequence shown here is derived from an EMBL/GenBank/DDBJ whole genome shotgun (WGS) entry which is preliminary data.</text>
</comment>
<evidence type="ECO:0000313" key="2">
    <source>
        <dbReference type="EMBL" id="KAL1880436.1"/>
    </source>
</evidence>
<evidence type="ECO:0000256" key="1">
    <source>
        <dbReference type="SAM" id="MobiDB-lite"/>
    </source>
</evidence>
<reference evidence="2 3" key="1">
    <citation type="journal article" date="2024" name="IMA Fungus">
        <title>IMA Genome - F19 : A genome assembly and annotation guide to empower mycologists, including annotated draft genome sequences of Ceratocystis pirilliformis, Diaporthe australafricana, Fusarium ophioides, Paecilomyces lecythidis, and Sporothrix stenoceras.</title>
        <authorList>
            <person name="Aylward J."/>
            <person name="Wilson A.M."/>
            <person name="Visagie C.M."/>
            <person name="Spraker J."/>
            <person name="Barnes I."/>
            <person name="Buitendag C."/>
            <person name="Ceriani C."/>
            <person name="Del Mar Angel L."/>
            <person name="du Plessis D."/>
            <person name="Fuchs T."/>
            <person name="Gasser K."/>
            <person name="Kramer D."/>
            <person name="Li W."/>
            <person name="Munsamy K."/>
            <person name="Piso A."/>
            <person name="Price J.L."/>
            <person name="Sonnekus B."/>
            <person name="Thomas C."/>
            <person name="van der Nest A."/>
            <person name="van Dijk A."/>
            <person name="van Heerden A."/>
            <person name="van Vuuren N."/>
            <person name="Yilmaz N."/>
            <person name="Duong T.A."/>
            <person name="van der Merwe N.A."/>
            <person name="Wingfield M.J."/>
            <person name="Wingfield B.D."/>
        </authorList>
    </citation>
    <scope>NUCLEOTIDE SEQUENCE [LARGE SCALE GENOMIC DNA]</scope>
    <source>
        <strain evidence="2 3">CMW 18167</strain>
    </source>
</reference>
<proteinExistence type="predicted"/>
<gene>
    <name evidence="2" type="ORF">Plec18167_003840</name>
</gene>
<keyword evidence="3" id="KW-1185">Reference proteome</keyword>
<feature type="compositionally biased region" description="Polar residues" evidence="1">
    <location>
        <begin position="262"/>
        <end position="271"/>
    </location>
</feature>